<keyword evidence="2" id="KW-0238">DNA-binding</keyword>
<name>A0A392N5X1_9FABA</name>
<feature type="non-terminal residue" evidence="2">
    <location>
        <position position="33"/>
    </location>
</feature>
<dbReference type="EMBL" id="LXQA010029071">
    <property type="protein sequence ID" value="MCH95141.1"/>
    <property type="molecule type" value="Genomic_DNA"/>
</dbReference>
<organism evidence="2 3">
    <name type="scientific">Trifolium medium</name>
    <dbReference type="NCBI Taxonomy" id="97028"/>
    <lineage>
        <taxon>Eukaryota</taxon>
        <taxon>Viridiplantae</taxon>
        <taxon>Streptophyta</taxon>
        <taxon>Embryophyta</taxon>
        <taxon>Tracheophyta</taxon>
        <taxon>Spermatophyta</taxon>
        <taxon>Magnoliopsida</taxon>
        <taxon>eudicotyledons</taxon>
        <taxon>Gunneridae</taxon>
        <taxon>Pentapetalae</taxon>
        <taxon>rosids</taxon>
        <taxon>fabids</taxon>
        <taxon>Fabales</taxon>
        <taxon>Fabaceae</taxon>
        <taxon>Papilionoideae</taxon>
        <taxon>50 kb inversion clade</taxon>
        <taxon>NPAAA clade</taxon>
        <taxon>Hologalegina</taxon>
        <taxon>IRL clade</taxon>
        <taxon>Trifolieae</taxon>
        <taxon>Trifolium</taxon>
    </lineage>
</organism>
<reference evidence="2 3" key="1">
    <citation type="journal article" date="2018" name="Front. Plant Sci.">
        <title>Red Clover (Trifolium pratense) and Zigzag Clover (T. medium) - A Picture of Genomic Similarities and Differences.</title>
        <authorList>
            <person name="Dluhosova J."/>
            <person name="Istvanek J."/>
            <person name="Nedelnik J."/>
            <person name="Repkova J."/>
        </authorList>
    </citation>
    <scope>NUCLEOTIDE SEQUENCE [LARGE SCALE GENOMIC DNA]</scope>
    <source>
        <strain evidence="3">cv. 10/8</strain>
        <tissue evidence="2">Leaf</tissue>
    </source>
</reference>
<feature type="region of interest" description="Disordered" evidence="1">
    <location>
        <begin position="1"/>
        <end position="33"/>
    </location>
</feature>
<dbReference type="Proteomes" id="UP000265520">
    <property type="component" value="Unassembled WGS sequence"/>
</dbReference>
<evidence type="ECO:0000313" key="3">
    <source>
        <dbReference type="Proteomes" id="UP000265520"/>
    </source>
</evidence>
<protein>
    <submittedName>
        <fullName evidence="2">Homeobox protein knotted-1-like 4</fullName>
    </submittedName>
</protein>
<keyword evidence="2" id="KW-0371">Homeobox</keyword>
<evidence type="ECO:0000313" key="2">
    <source>
        <dbReference type="EMBL" id="MCH95141.1"/>
    </source>
</evidence>
<comment type="caution">
    <text evidence="2">The sequence shown here is derived from an EMBL/GenBank/DDBJ whole genome shotgun (WGS) entry which is preliminary data.</text>
</comment>
<sequence length="33" mass="3337">MAGVSSSEGTGAIMSDDEEEQAESNAKLYEGSG</sequence>
<dbReference type="GO" id="GO:0003677">
    <property type="term" value="F:DNA binding"/>
    <property type="evidence" value="ECO:0007669"/>
    <property type="project" value="UniProtKB-KW"/>
</dbReference>
<accession>A0A392N5X1</accession>
<evidence type="ECO:0000256" key="1">
    <source>
        <dbReference type="SAM" id="MobiDB-lite"/>
    </source>
</evidence>
<proteinExistence type="predicted"/>
<dbReference type="AlphaFoldDB" id="A0A392N5X1"/>
<keyword evidence="3" id="KW-1185">Reference proteome</keyword>